<dbReference type="SUPFAM" id="SSF52540">
    <property type="entry name" value="P-loop containing nucleoside triphosphate hydrolases"/>
    <property type="match status" value="1"/>
</dbReference>
<evidence type="ECO:0000313" key="1">
    <source>
        <dbReference type="EMBL" id="LAA25348.1"/>
    </source>
</evidence>
<sequence>MEQERVGGHHLGLCVLCGLPAAGKTRTVQALSSSLRKCKGWSCILLSYDDLIPLEAFGETEVRLGFRIGDHTGMNYYCTLNTSFRLLLKDAITFLLQKELKKCGKVLPPV</sequence>
<proteinExistence type="predicted"/>
<organism evidence="1">
    <name type="scientific">Micrurus carvalhoi</name>
    <dbReference type="NCBI Taxonomy" id="3147026"/>
    <lineage>
        <taxon>Eukaryota</taxon>
        <taxon>Metazoa</taxon>
        <taxon>Chordata</taxon>
        <taxon>Craniata</taxon>
        <taxon>Vertebrata</taxon>
        <taxon>Euteleostomi</taxon>
        <taxon>Lepidosauria</taxon>
        <taxon>Squamata</taxon>
        <taxon>Bifurcata</taxon>
        <taxon>Unidentata</taxon>
        <taxon>Episquamata</taxon>
        <taxon>Toxicofera</taxon>
        <taxon>Serpentes</taxon>
        <taxon>Colubroidea</taxon>
        <taxon>Elapidae</taxon>
        <taxon>Elapinae</taxon>
        <taxon>Micrurus</taxon>
    </lineage>
</organism>
<reference evidence="1" key="1">
    <citation type="submission" date="2017-07" db="EMBL/GenBank/DDBJ databases">
        <authorList>
            <person name="Mikheyev A."/>
            <person name="Grau M."/>
        </authorList>
    </citation>
    <scope>NUCLEOTIDE SEQUENCE</scope>
    <source>
        <tissue evidence="1">Venom_gland</tissue>
    </source>
</reference>
<name>A0A2H6N6C9_9SAUR</name>
<dbReference type="EMBL" id="IACI01059389">
    <property type="protein sequence ID" value="LAA25348.1"/>
    <property type="molecule type" value="Transcribed_RNA"/>
</dbReference>
<reference evidence="1" key="2">
    <citation type="submission" date="2017-12" db="EMBL/GenBank/DDBJ databases">
        <title>Coralsnake Venomics: Analyses of Venom Gland Transcriptomes and Proteomes of Six Brazilian Taxa.</title>
        <authorList>
            <person name="Aird S.D."/>
            <person name="Jorge da Silva N."/>
            <person name="Qiu L."/>
            <person name="Villar-Briones A."/>
            <person name="Aparecida-Saddi V."/>
            <person name="Campos-Telles M.P."/>
            <person name="Grau M."/>
            <person name="Mikheyev A.S."/>
        </authorList>
    </citation>
    <scope>NUCLEOTIDE SEQUENCE</scope>
    <source>
        <tissue evidence="1">Venom_gland</tissue>
    </source>
</reference>
<dbReference type="Gene3D" id="3.40.50.300">
    <property type="entry name" value="P-loop containing nucleotide triphosphate hydrolases"/>
    <property type="match status" value="1"/>
</dbReference>
<dbReference type="InterPro" id="IPR027417">
    <property type="entry name" value="P-loop_NTPase"/>
</dbReference>
<accession>A0A2H6N6C9</accession>
<protein>
    <submittedName>
        <fullName evidence="1">Uncharacterized protein</fullName>
    </submittedName>
</protein>
<dbReference type="AlphaFoldDB" id="A0A2H6N6C9"/>